<dbReference type="EMBL" id="AMSG01000019">
    <property type="protein sequence ID" value="EKF54561.1"/>
    <property type="molecule type" value="Genomic_DNA"/>
</dbReference>
<dbReference type="SUPFAM" id="SSF102405">
    <property type="entry name" value="MCP/YpsA-like"/>
    <property type="match status" value="1"/>
</dbReference>
<dbReference type="SUPFAM" id="SSF51735">
    <property type="entry name" value="NAD(P)-binding Rossmann-fold domains"/>
    <property type="match status" value="1"/>
</dbReference>
<dbReference type="eggNOG" id="COG1028">
    <property type="taxonomic scope" value="Bacteria"/>
</dbReference>
<dbReference type="RefSeq" id="WP_008992227.1">
    <property type="nucleotide sequence ID" value="NZ_AMSG01000019.1"/>
</dbReference>
<evidence type="ECO:0000313" key="5">
    <source>
        <dbReference type="EMBL" id="EKF54561.1"/>
    </source>
</evidence>
<dbReference type="GO" id="GO:0009294">
    <property type="term" value="P:DNA-mediated transformation"/>
    <property type="evidence" value="ECO:0007669"/>
    <property type="project" value="InterPro"/>
</dbReference>
<protein>
    <submittedName>
        <fullName evidence="5">Short-chain dehydrogenase/reductase SDR</fullName>
    </submittedName>
</protein>
<dbReference type="Gene3D" id="3.40.50.450">
    <property type="match status" value="1"/>
</dbReference>
<dbReference type="PRINTS" id="PR00081">
    <property type="entry name" value="GDHRDH"/>
</dbReference>
<dbReference type="PANTHER" id="PTHR24320:SF148">
    <property type="entry name" value="NAD(P)-BINDING ROSSMANN-FOLD SUPERFAMILY PROTEIN"/>
    <property type="match status" value="1"/>
</dbReference>
<keyword evidence="2" id="KW-0560">Oxidoreductase</keyword>
<dbReference type="Proteomes" id="UP000007364">
    <property type="component" value="Unassembled WGS sequence"/>
</dbReference>
<dbReference type="PRINTS" id="PR00080">
    <property type="entry name" value="SDRFAMILY"/>
</dbReference>
<dbReference type="PANTHER" id="PTHR24320">
    <property type="entry name" value="RETINOL DEHYDROGENASE"/>
    <property type="match status" value="1"/>
</dbReference>
<evidence type="ECO:0000256" key="1">
    <source>
        <dbReference type="ARBA" id="ARBA00006484"/>
    </source>
</evidence>
<dbReference type="Pfam" id="PF02481">
    <property type="entry name" value="DNA_processg_A"/>
    <property type="match status" value="1"/>
</dbReference>
<dbReference type="STRING" id="555500.I215_11943"/>
<evidence type="ECO:0000313" key="6">
    <source>
        <dbReference type="Proteomes" id="UP000007364"/>
    </source>
</evidence>
<dbReference type="PATRIC" id="fig|555500.3.peg.2458"/>
<evidence type="ECO:0000256" key="3">
    <source>
        <dbReference type="RuleBase" id="RU000363"/>
    </source>
</evidence>
<dbReference type="Pfam" id="PF00106">
    <property type="entry name" value="adh_short"/>
    <property type="match status" value="1"/>
</dbReference>
<proteinExistence type="inferred from homology"/>
<sequence>MIQNNNNGLLQKPLGSGFGASSTANDVINGIDLKGKIAIVTGASTGIGLETLKTLSNAGATVVAGVRNIDKAKNNLQNRPNVEIEQLDLMDANSINNFTQKFLDSKRPLDLLINNAGIMFVPLRRNDRGIESQLATNYLAVFQLTANLWSALKAAGNARVLNISSQGHQFAPFDFEDPNFEKRDYDSLSAYGQSKTAINLFTFELDNRAKDFGAEGVDTIAHHTAIINGRTIAVLGTSLDVVYPKSNKDLFKIIKANHLAISQFETNHPILKSNFPQRNRTMALISEATFIIEATEISGTRYQGWEALRLGRALYILENVVRNTKWAREKIQYGAVVLTNKMLERAIEDMPYSTSKFDYEF</sequence>
<dbReference type="InterPro" id="IPR036291">
    <property type="entry name" value="NAD(P)-bd_dom_sf"/>
</dbReference>
<dbReference type="InterPro" id="IPR057666">
    <property type="entry name" value="DrpA_SLOG"/>
</dbReference>
<feature type="domain" description="Smf/DprA SLOG" evidence="4">
    <location>
        <begin position="213"/>
        <end position="340"/>
    </location>
</feature>
<name>K2Q0Y6_9FLAO</name>
<dbReference type="AlphaFoldDB" id="K2Q0Y6"/>
<accession>K2Q0Y6</accession>
<organism evidence="5 6">
    <name type="scientific">Galbibacter marinus</name>
    <dbReference type="NCBI Taxonomy" id="555500"/>
    <lineage>
        <taxon>Bacteria</taxon>
        <taxon>Pseudomonadati</taxon>
        <taxon>Bacteroidota</taxon>
        <taxon>Flavobacteriia</taxon>
        <taxon>Flavobacteriales</taxon>
        <taxon>Flavobacteriaceae</taxon>
        <taxon>Galbibacter</taxon>
    </lineage>
</organism>
<evidence type="ECO:0000259" key="4">
    <source>
        <dbReference type="Pfam" id="PF02481"/>
    </source>
</evidence>
<gene>
    <name evidence="5" type="ORF">I215_11943</name>
</gene>
<dbReference type="eggNOG" id="COG0758">
    <property type="taxonomic scope" value="Bacteria"/>
</dbReference>
<dbReference type="InterPro" id="IPR002347">
    <property type="entry name" value="SDR_fam"/>
</dbReference>
<evidence type="ECO:0000256" key="2">
    <source>
        <dbReference type="ARBA" id="ARBA00023002"/>
    </source>
</evidence>
<dbReference type="Gene3D" id="3.40.50.720">
    <property type="entry name" value="NAD(P)-binding Rossmann-like Domain"/>
    <property type="match status" value="1"/>
</dbReference>
<reference evidence="5 6" key="1">
    <citation type="journal article" date="2012" name="J. Bacteriol.">
        <title>Genome Sequence of Galbibacter marinum Type Strain ck-I2-15.</title>
        <authorList>
            <person name="Lai Q."/>
            <person name="Li C."/>
            <person name="Shao Z."/>
        </authorList>
    </citation>
    <scope>NUCLEOTIDE SEQUENCE [LARGE SCALE GENOMIC DNA]</scope>
    <source>
        <strain evidence="6">ck-I2-15</strain>
    </source>
</reference>
<dbReference type="GO" id="GO:0016491">
    <property type="term" value="F:oxidoreductase activity"/>
    <property type="evidence" value="ECO:0007669"/>
    <property type="project" value="UniProtKB-KW"/>
</dbReference>
<comment type="similarity">
    <text evidence="1 3">Belongs to the short-chain dehydrogenases/reductases (SDR) family.</text>
</comment>
<comment type="caution">
    <text evidence="5">The sequence shown here is derived from an EMBL/GenBank/DDBJ whole genome shotgun (WGS) entry which is preliminary data.</text>
</comment>
<keyword evidence="6" id="KW-1185">Reference proteome</keyword>